<dbReference type="AlphaFoldDB" id="A0ABD0STF6"/>
<name>A0ABD0STF6_LOXSC</name>
<evidence type="ECO:0000313" key="2">
    <source>
        <dbReference type="EMBL" id="KAL0821656.1"/>
    </source>
</evidence>
<reference evidence="2 3" key="1">
    <citation type="submission" date="2024-06" db="EMBL/GenBank/DDBJ databases">
        <title>A chromosome-level genome assembly of beet webworm, Loxostege sticticalis.</title>
        <authorList>
            <person name="Zhang Y."/>
        </authorList>
    </citation>
    <scope>NUCLEOTIDE SEQUENCE [LARGE SCALE GENOMIC DNA]</scope>
    <source>
        <strain evidence="2">AQ028</strain>
        <tissue evidence="2">Male pupae</tissue>
    </source>
</reference>
<dbReference type="Proteomes" id="UP001549921">
    <property type="component" value="Unassembled WGS sequence"/>
</dbReference>
<evidence type="ECO:0000256" key="1">
    <source>
        <dbReference type="SAM" id="MobiDB-lite"/>
    </source>
</evidence>
<evidence type="ECO:0000313" key="3">
    <source>
        <dbReference type="Proteomes" id="UP001549921"/>
    </source>
</evidence>
<dbReference type="EMBL" id="JBEDNZ010000017">
    <property type="protein sequence ID" value="KAL0821656.1"/>
    <property type="molecule type" value="Genomic_DNA"/>
</dbReference>
<feature type="region of interest" description="Disordered" evidence="1">
    <location>
        <begin position="21"/>
        <end position="51"/>
    </location>
</feature>
<protein>
    <submittedName>
        <fullName evidence="2">Uncharacterized protein</fullName>
    </submittedName>
</protein>
<sequence length="84" mass="9197">MRRALDAPCAKDNAAFTIARTRPTTPARPTRIRHSARSGGGRSFQHREAANLKEPRNAAVRCLGVINMYVHSLLGRLAAHSSFS</sequence>
<organism evidence="2 3">
    <name type="scientific">Loxostege sticticalis</name>
    <name type="common">Beet webworm moth</name>
    <dbReference type="NCBI Taxonomy" id="481309"/>
    <lineage>
        <taxon>Eukaryota</taxon>
        <taxon>Metazoa</taxon>
        <taxon>Ecdysozoa</taxon>
        <taxon>Arthropoda</taxon>
        <taxon>Hexapoda</taxon>
        <taxon>Insecta</taxon>
        <taxon>Pterygota</taxon>
        <taxon>Neoptera</taxon>
        <taxon>Endopterygota</taxon>
        <taxon>Lepidoptera</taxon>
        <taxon>Glossata</taxon>
        <taxon>Ditrysia</taxon>
        <taxon>Pyraloidea</taxon>
        <taxon>Crambidae</taxon>
        <taxon>Pyraustinae</taxon>
        <taxon>Loxostege</taxon>
    </lineage>
</organism>
<gene>
    <name evidence="2" type="ORF">ABMA28_005097</name>
</gene>
<comment type="caution">
    <text evidence="2">The sequence shown here is derived from an EMBL/GenBank/DDBJ whole genome shotgun (WGS) entry which is preliminary data.</text>
</comment>
<accession>A0ABD0STF6</accession>
<proteinExistence type="predicted"/>